<dbReference type="HOGENOM" id="CLU_185099_0_0_4"/>
<dbReference type="KEGG" id="app:CAP2UW1_4647"/>
<protein>
    <recommendedName>
        <fullName evidence="3">Copper resistance protein K</fullName>
    </recommendedName>
</protein>
<dbReference type="InterPro" id="IPR038644">
    <property type="entry name" value="CopK_sf"/>
</dbReference>
<organism evidence="2">
    <name type="scientific">Accumulibacter regalis</name>
    <dbReference type="NCBI Taxonomy" id="522306"/>
    <lineage>
        <taxon>Bacteria</taxon>
        <taxon>Pseudomonadati</taxon>
        <taxon>Pseudomonadota</taxon>
        <taxon>Betaproteobacteria</taxon>
        <taxon>Candidatus Accumulibacter</taxon>
    </lineage>
</organism>
<accession>C7RVW6</accession>
<feature type="chain" id="PRO_5002984058" description="Copper resistance protein K" evidence="1">
    <location>
        <begin position="21"/>
        <end position="95"/>
    </location>
</feature>
<name>C7RVW6_ACCRE</name>
<dbReference type="InterPro" id="IPR021604">
    <property type="entry name" value="CopK"/>
</dbReference>
<sequence length="95" mass="10501">MMKKMLMVALMSAVSVTAFASDAARAAAKQVIELKDGSTVYIFKDGKMGMEDKLGRAIRMEKGMVMETKDGQKIIMHGDEVMRLNPLLREGHRGP</sequence>
<evidence type="ECO:0000313" key="2">
    <source>
        <dbReference type="EMBL" id="ACV37776.1"/>
    </source>
</evidence>
<dbReference type="AlphaFoldDB" id="C7RVW6"/>
<feature type="signal peptide" evidence="1">
    <location>
        <begin position="1"/>
        <end position="20"/>
    </location>
</feature>
<keyword evidence="1" id="KW-0732">Signal</keyword>
<dbReference type="EMBL" id="CP001716">
    <property type="protein sequence ID" value="ACV37776.1"/>
    <property type="molecule type" value="Genomic_DNA"/>
</dbReference>
<dbReference type="NCBIfam" id="NF033793">
    <property type="entry name" value="peri_CopK"/>
    <property type="match status" value="1"/>
</dbReference>
<dbReference type="GO" id="GO:0046872">
    <property type="term" value="F:metal ion binding"/>
    <property type="evidence" value="ECO:0007669"/>
    <property type="project" value="InterPro"/>
</dbReference>
<geneLocation type="plasmid" evidence="2">
    <name>pAph01</name>
</geneLocation>
<gene>
    <name evidence="2" type="ordered locus">CAP2UW1_4647</name>
</gene>
<evidence type="ECO:0008006" key="3">
    <source>
        <dbReference type="Google" id="ProtNLM"/>
    </source>
</evidence>
<dbReference type="OrthoDB" id="5297628at2"/>
<dbReference type="Pfam" id="PF11525">
    <property type="entry name" value="CopK"/>
    <property type="match status" value="1"/>
</dbReference>
<evidence type="ECO:0000256" key="1">
    <source>
        <dbReference type="SAM" id="SignalP"/>
    </source>
</evidence>
<reference evidence="2" key="1">
    <citation type="submission" date="2009-08" db="EMBL/GenBank/DDBJ databases">
        <authorList>
            <consortium name="US DOE Joint Genome Institute"/>
            <person name="Lucas S."/>
            <person name="Copeland A."/>
            <person name="Lapidus A."/>
            <person name="Glavina del Rio T."/>
            <person name="Dalin E."/>
            <person name="Tice H."/>
            <person name="Bruce D."/>
            <person name="Barry K."/>
            <person name="Pitluck S."/>
            <person name="Lowry S."/>
            <person name="Larimer F."/>
            <person name="Land M."/>
            <person name="Hauser L."/>
            <person name="Kyrpides N."/>
            <person name="Ivanova N."/>
            <person name="McMahon K.D."/>
            <person name="Hugenholtz P."/>
        </authorList>
    </citation>
    <scope>NUCLEOTIDE SEQUENCE</scope>
    <source>
        <strain evidence="2">UW-1</strain>
        <plasmid evidence="2">pAph01</plasmid>
    </source>
</reference>
<keyword evidence="2" id="KW-0614">Plasmid</keyword>
<reference evidence="2" key="2">
    <citation type="submission" date="2009-09" db="EMBL/GenBank/DDBJ databases">
        <title>Complete sequence of plasmid1 of Candidatus Accumulibacter phosphatis clade IIA str. UW-1.</title>
        <authorList>
            <consortium name="US DOE Joint Genome Institute"/>
            <person name="Martin H.G."/>
            <person name="Ivanova N."/>
            <person name="Kunin V."/>
            <person name="Warnecke F."/>
            <person name="Barry K."/>
            <person name="He S."/>
            <person name="Salamov A."/>
            <person name="Szeto E."/>
            <person name="Dalin E."/>
            <person name="Pangilinan J.L."/>
            <person name="Lapidus A."/>
            <person name="Lowry S."/>
            <person name="Kyrpides N.C."/>
            <person name="McMahon K.D."/>
            <person name="Hugenholtz P."/>
        </authorList>
    </citation>
    <scope>NUCLEOTIDE SEQUENCE [LARGE SCALE GENOMIC DNA]</scope>
    <source>
        <strain evidence="2">UW-1</strain>
        <plasmid evidence="2">pAph01</plasmid>
        <plasmid>UW-1</plasmid>
    </source>
</reference>
<dbReference type="Gene3D" id="2.40.10.300">
    <property type="entry name" value="Copper resistance protein K"/>
    <property type="match status" value="1"/>
</dbReference>
<proteinExistence type="predicted"/>